<evidence type="ECO:0000259" key="15">
    <source>
        <dbReference type="PROSITE" id="PS50142"/>
    </source>
</evidence>
<keyword evidence="8" id="KW-0347">Helicase</keyword>
<dbReference type="CDD" id="cd18802">
    <property type="entry name" value="SF2_C_dicer"/>
    <property type="match status" value="1"/>
</dbReference>
<keyword evidence="4" id="KW-0479">Metal-binding</keyword>
<dbReference type="FunFam" id="3.40.50.300:FF:001669">
    <property type="entry name" value="Dicer-like protein 1"/>
    <property type="match status" value="1"/>
</dbReference>
<feature type="domain" description="RNase III" evidence="15">
    <location>
        <begin position="887"/>
        <end position="1061"/>
    </location>
</feature>
<protein>
    <submittedName>
        <fullName evidence="17">Dicer-like protein 2</fullName>
    </submittedName>
</protein>
<comment type="cofactor">
    <cofactor evidence="1">
        <name>Mn(2+)</name>
        <dbReference type="ChEBI" id="CHEBI:29035"/>
    </cofactor>
</comment>
<evidence type="ECO:0000256" key="11">
    <source>
        <dbReference type="ARBA" id="ARBA00022884"/>
    </source>
</evidence>
<evidence type="ECO:0000256" key="10">
    <source>
        <dbReference type="ARBA" id="ARBA00022842"/>
    </source>
</evidence>
<evidence type="ECO:0000256" key="1">
    <source>
        <dbReference type="ARBA" id="ARBA00001936"/>
    </source>
</evidence>
<dbReference type="GO" id="GO:0051607">
    <property type="term" value="P:defense response to virus"/>
    <property type="evidence" value="ECO:0007669"/>
    <property type="project" value="UniProtKB-KW"/>
</dbReference>
<dbReference type="Gene3D" id="1.10.1520.10">
    <property type="entry name" value="Ribonuclease III domain"/>
    <property type="match status" value="2"/>
</dbReference>
<organism evidence="17 18">
    <name type="scientific">Neocucurbitaria cava</name>
    <dbReference type="NCBI Taxonomy" id="798079"/>
    <lineage>
        <taxon>Eukaryota</taxon>
        <taxon>Fungi</taxon>
        <taxon>Dikarya</taxon>
        <taxon>Ascomycota</taxon>
        <taxon>Pezizomycotina</taxon>
        <taxon>Dothideomycetes</taxon>
        <taxon>Pleosporomycetidae</taxon>
        <taxon>Pleosporales</taxon>
        <taxon>Pleosporineae</taxon>
        <taxon>Cucurbitariaceae</taxon>
        <taxon>Neocucurbitaria</taxon>
    </lineage>
</organism>
<dbReference type="CDD" id="cd00593">
    <property type="entry name" value="RIBOc"/>
    <property type="match status" value="2"/>
</dbReference>
<keyword evidence="12" id="KW-0051">Antiviral defense</keyword>
<feature type="domain" description="Helicase C-terminal" evidence="16">
    <location>
        <begin position="213"/>
        <end position="381"/>
    </location>
</feature>
<evidence type="ECO:0000256" key="7">
    <source>
        <dbReference type="ARBA" id="ARBA00022801"/>
    </source>
</evidence>
<evidence type="ECO:0000256" key="6">
    <source>
        <dbReference type="ARBA" id="ARBA00022741"/>
    </source>
</evidence>
<evidence type="ECO:0000256" key="4">
    <source>
        <dbReference type="ARBA" id="ARBA00022723"/>
    </source>
</evidence>
<dbReference type="GO" id="GO:0046872">
    <property type="term" value="F:metal ion binding"/>
    <property type="evidence" value="ECO:0007669"/>
    <property type="project" value="UniProtKB-KW"/>
</dbReference>
<dbReference type="SMART" id="SM00490">
    <property type="entry name" value="HELICc"/>
    <property type="match status" value="1"/>
</dbReference>
<keyword evidence="7" id="KW-0378">Hydrolase</keyword>
<keyword evidence="13" id="KW-0464">Manganese</keyword>
<dbReference type="InterPro" id="IPR005034">
    <property type="entry name" value="Dicer_dimerisation"/>
</dbReference>
<dbReference type="GO" id="GO:0004525">
    <property type="term" value="F:ribonuclease III activity"/>
    <property type="evidence" value="ECO:0007669"/>
    <property type="project" value="InterPro"/>
</dbReference>
<dbReference type="InterPro" id="IPR038248">
    <property type="entry name" value="Dicer_dimer_sf"/>
</dbReference>
<proteinExistence type="predicted"/>
<evidence type="ECO:0000256" key="8">
    <source>
        <dbReference type="ARBA" id="ARBA00022806"/>
    </source>
</evidence>
<evidence type="ECO:0000259" key="16">
    <source>
        <dbReference type="PROSITE" id="PS51194"/>
    </source>
</evidence>
<comment type="function">
    <text evidence="14">Dicer-like endonuclease involved in cleaving double-stranded RNA in the RNA interference (RNAi) pathway. Produces 21 to 25 bp dsRNAs (siRNAs) which target the selective destruction of homologous RNAs leading to sequence-specific suppression of gene expression, called post-transcriptional gene silencing (PTGS). Part of a broad host defense response against viral infection and transposons.</text>
</comment>
<gene>
    <name evidence="17" type="primary">dcl2</name>
    <name evidence="17" type="ORF">N0V83_006121</name>
</gene>
<keyword evidence="18" id="KW-1185">Reference proteome</keyword>
<keyword evidence="6" id="KW-0547">Nucleotide-binding</keyword>
<dbReference type="Pfam" id="PF00636">
    <property type="entry name" value="Ribonuclease_3"/>
    <property type="match status" value="2"/>
</dbReference>
<dbReference type="PROSITE" id="PS00517">
    <property type="entry name" value="RNASE_3_1"/>
    <property type="match status" value="1"/>
</dbReference>
<dbReference type="Pfam" id="PF00271">
    <property type="entry name" value="Helicase_C"/>
    <property type="match status" value="1"/>
</dbReference>
<evidence type="ECO:0000256" key="2">
    <source>
        <dbReference type="ARBA" id="ARBA00001946"/>
    </source>
</evidence>
<comment type="caution">
    <text evidence="17">The sequence shown here is derived from an EMBL/GenBank/DDBJ whole genome shotgun (WGS) entry which is preliminary data.</text>
</comment>
<reference evidence="17" key="1">
    <citation type="submission" date="2022-10" db="EMBL/GenBank/DDBJ databases">
        <title>Tapping the CABI collections for fungal endophytes: first genome assemblies for Collariella, Neodidymelliopsis, Ascochyta clinopodiicola, Didymella pomorum, Didymosphaeria variabile, Neocosmospora piperis and Neocucurbitaria cava.</title>
        <authorList>
            <person name="Hill R."/>
        </authorList>
    </citation>
    <scope>NUCLEOTIDE SEQUENCE</scope>
    <source>
        <strain evidence="17">IMI 356814</strain>
    </source>
</reference>
<dbReference type="AlphaFoldDB" id="A0A9W8Y6M3"/>
<evidence type="ECO:0000256" key="14">
    <source>
        <dbReference type="ARBA" id="ARBA00025403"/>
    </source>
</evidence>
<dbReference type="GO" id="GO:0005524">
    <property type="term" value="F:ATP binding"/>
    <property type="evidence" value="ECO:0007669"/>
    <property type="project" value="UniProtKB-KW"/>
</dbReference>
<dbReference type="GO" id="GO:0030422">
    <property type="term" value="P:siRNA processing"/>
    <property type="evidence" value="ECO:0007669"/>
    <property type="project" value="TreeGrafter"/>
</dbReference>
<keyword evidence="11" id="KW-0694">RNA-binding</keyword>
<accession>A0A9W8Y6M3</accession>
<dbReference type="EMBL" id="JAPEUY010000010">
    <property type="protein sequence ID" value="KAJ4369039.1"/>
    <property type="molecule type" value="Genomic_DNA"/>
</dbReference>
<dbReference type="PROSITE" id="PS50142">
    <property type="entry name" value="RNASE_3_2"/>
    <property type="match status" value="2"/>
</dbReference>
<dbReference type="InterPro" id="IPR027417">
    <property type="entry name" value="P-loop_NTPase"/>
</dbReference>
<dbReference type="Gene3D" id="3.30.160.380">
    <property type="entry name" value="Dicer dimerisation domain"/>
    <property type="match status" value="1"/>
</dbReference>
<evidence type="ECO:0000313" key="18">
    <source>
        <dbReference type="Proteomes" id="UP001140560"/>
    </source>
</evidence>
<evidence type="ECO:0000313" key="17">
    <source>
        <dbReference type="EMBL" id="KAJ4369039.1"/>
    </source>
</evidence>
<dbReference type="PANTHER" id="PTHR14950:SF37">
    <property type="entry name" value="ENDORIBONUCLEASE DICER"/>
    <property type="match status" value="1"/>
</dbReference>
<dbReference type="SUPFAM" id="SSF54768">
    <property type="entry name" value="dsRNA-binding domain-like"/>
    <property type="match status" value="1"/>
</dbReference>
<keyword evidence="3" id="KW-0930">Antiviral protein</keyword>
<dbReference type="GO" id="GO:0050688">
    <property type="term" value="P:regulation of defense response to virus"/>
    <property type="evidence" value="ECO:0007669"/>
    <property type="project" value="UniProtKB-KW"/>
</dbReference>
<dbReference type="Gene3D" id="3.40.50.300">
    <property type="entry name" value="P-loop containing nucleotide triphosphate hydrolases"/>
    <property type="match status" value="2"/>
</dbReference>
<evidence type="ECO:0000256" key="13">
    <source>
        <dbReference type="ARBA" id="ARBA00023211"/>
    </source>
</evidence>
<dbReference type="SUPFAM" id="SSF52540">
    <property type="entry name" value="P-loop containing nucleoside triphosphate hydrolases"/>
    <property type="match status" value="1"/>
</dbReference>
<dbReference type="GO" id="GO:0005634">
    <property type="term" value="C:nucleus"/>
    <property type="evidence" value="ECO:0007669"/>
    <property type="project" value="TreeGrafter"/>
</dbReference>
<comment type="cofactor">
    <cofactor evidence="2">
        <name>Mg(2+)</name>
        <dbReference type="ChEBI" id="CHEBI:18420"/>
    </cofactor>
</comment>
<dbReference type="Pfam" id="PF03368">
    <property type="entry name" value="Dicer_dimer"/>
    <property type="match status" value="1"/>
</dbReference>
<dbReference type="SUPFAM" id="SSF69065">
    <property type="entry name" value="RNase III domain-like"/>
    <property type="match status" value="2"/>
</dbReference>
<evidence type="ECO:0000256" key="12">
    <source>
        <dbReference type="ARBA" id="ARBA00023118"/>
    </source>
</evidence>
<dbReference type="GO" id="GO:0003723">
    <property type="term" value="F:RNA binding"/>
    <property type="evidence" value="ECO:0007669"/>
    <property type="project" value="UniProtKB-KW"/>
</dbReference>
<evidence type="ECO:0000256" key="5">
    <source>
        <dbReference type="ARBA" id="ARBA00022737"/>
    </source>
</evidence>
<dbReference type="GO" id="GO:0004386">
    <property type="term" value="F:helicase activity"/>
    <property type="evidence" value="ECO:0007669"/>
    <property type="project" value="UniProtKB-KW"/>
</dbReference>
<keyword evidence="10" id="KW-0460">Magnesium</keyword>
<evidence type="ECO:0000256" key="3">
    <source>
        <dbReference type="ARBA" id="ARBA00022721"/>
    </source>
</evidence>
<dbReference type="OrthoDB" id="416741at2759"/>
<dbReference type="PANTHER" id="PTHR14950">
    <property type="entry name" value="DICER-RELATED"/>
    <property type="match status" value="1"/>
</dbReference>
<dbReference type="PROSITE" id="PS51194">
    <property type="entry name" value="HELICASE_CTER"/>
    <property type="match status" value="1"/>
</dbReference>
<keyword evidence="5" id="KW-0677">Repeat</keyword>
<dbReference type="GO" id="GO:0005737">
    <property type="term" value="C:cytoplasm"/>
    <property type="evidence" value="ECO:0007669"/>
    <property type="project" value="TreeGrafter"/>
</dbReference>
<dbReference type="FunFam" id="1.10.1520.10:FF:000032">
    <property type="entry name" value="Dicer-like protein 2"/>
    <property type="match status" value="1"/>
</dbReference>
<sequence length="1191" mass="134438">MSDFFIRQAGDGKGALPKILGLSASPVKTAKATAKDLQQIEQNLHATAKTPKIHRSDLMRYVYKPELIQVHYHTELLNSTISRLLCALEDAYTHYDLMKDPFIMDLLKKQQEGYDISMKWQKTIISQKTYCHEQLRTLVSKAKDMAQELGTSAMEWYLHQCIVKFEKLVQNSDHQLLDWTVDEKRHLLSILERLPSSSVTHGPLMTLDNISSKVTALIDIIVAEMGNNPEFTGLVFVEQRVWVAALAEILSVHPRTRDLFRVGSFIGTSQSSNRKTSIASLPEPKNQQTTLEDFRAGRMNLILATSVLEEGIDVSSCHLVIDFEAPKNLKSFVQRRGRARKQESKYFIFTADIGNTKSSGSWQSLEAQMKATYEDDMRRVEQAEACERESEDGERFFEVTRTGWRTERMARKDAAFEGYKALYHAGLVNDNLLPFRHEVDEEAAEFQTADYRPSMVPVSSTFDPWLSIARYNGDNPHLWYRTLLEVCTSEEQPMYMVLLMPGTIPALPELILHWNEAKRYTVKASWLPGTTLSDDEIQLLRSITWNILQSVLYVEKSTRDFLWLLAPCDPTGHITNIGALTDWHASTQHEQPALEHVKRGRLVPADWGLVTYQGRKYILKSLDVSRPERIDSLKDVQLHTTRLPKRRDFLHPVPDNQEKNDAYTKIEILQAAECTVACLPISYSIFALLLPSILYRLEVQMITDTARTTILKPISFEPPQVPILVTALTSSATGEEDNYEKLEFLGDTILKFVASVHLMAKNLNWPESYLTGKKGKIVSNAFLSRATLASGLDQFIITKRFTGAKWRARYISQVLADTTSPLKEERSSKVVADVIESLIGASYVVGGLPKAFVCMQTLLPLEDWTRISDANQVLFNAAPSQDEIYGFEIVERLIGYTFTRKSLLVEALTHASYTGPSAHCSYERLEFLGDAVLDYIVTTRLFNSGLSHHTMHLVRAAIVTASFLTYSMFETTVKEELTNKSTMQPEVHDRALWQFLRSGGHKLLVARDTALKQYMNVREQIAAALEHGATFPWHLLALVDAPKFLSDIVESVIGAVYVDSHGDISACEVFVRRLGLINCVDRILCDQVDVTHPKVRLGLLAVEKDVKYVQIKDEQGDDVSNSKLYRCRVKVGGTCVGGVVEGTTRLSTETIAAFQAVEILEHEADTVMDDIDDEDVFVDAEEGGGIMLENW</sequence>
<dbReference type="Proteomes" id="UP001140560">
    <property type="component" value="Unassembled WGS sequence"/>
</dbReference>
<dbReference type="InterPro" id="IPR001650">
    <property type="entry name" value="Helicase_C-like"/>
</dbReference>
<evidence type="ECO:0000256" key="9">
    <source>
        <dbReference type="ARBA" id="ARBA00022840"/>
    </source>
</evidence>
<keyword evidence="9" id="KW-0067">ATP-binding</keyword>
<name>A0A9W8Y6M3_9PLEO</name>
<dbReference type="InterPro" id="IPR000999">
    <property type="entry name" value="RNase_III_dom"/>
</dbReference>
<feature type="domain" description="RNase III" evidence="15">
    <location>
        <begin position="707"/>
        <end position="847"/>
    </location>
</feature>
<dbReference type="InterPro" id="IPR036389">
    <property type="entry name" value="RNase_III_sf"/>
</dbReference>
<dbReference type="SMART" id="SM00535">
    <property type="entry name" value="RIBOc"/>
    <property type="match status" value="2"/>
</dbReference>